<reference evidence="1" key="2">
    <citation type="journal article" date="2020" name="Nat. Commun.">
        <title>Large-scale genome sequencing of mycorrhizal fungi provides insights into the early evolution of symbiotic traits.</title>
        <authorList>
            <person name="Miyauchi S."/>
            <person name="Kiss E."/>
            <person name="Kuo A."/>
            <person name="Drula E."/>
            <person name="Kohler A."/>
            <person name="Sanchez-Garcia M."/>
            <person name="Morin E."/>
            <person name="Andreopoulos B."/>
            <person name="Barry K.W."/>
            <person name="Bonito G."/>
            <person name="Buee M."/>
            <person name="Carver A."/>
            <person name="Chen C."/>
            <person name="Cichocki N."/>
            <person name="Clum A."/>
            <person name="Culley D."/>
            <person name="Crous P.W."/>
            <person name="Fauchery L."/>
            <person name="Girlanda M."/>
            <person name="Hayes R.D."/>
            <person name="Keri Z."/>
            <person name="LaButti K."/>
            <person name="Lipzen A."/>
            <person name="Lombard V."/>
            <person name="Magnuson J."/>
            <person name="Maillard F."/>
            <person name="Murat C."/>
            <person name="Nolan M."/>
            <person name="Ohm R.A."/>
            <person name="Pangilinan J."/>
            <person name="Pereira M.F."/>
            <person name="Perotto S."/>
            <person name="Peter M."/>
            <person name="Pfister S."/>
            <person name="Riley R."/>
            <person name="Sitrit Y."/>
            <person name="Stielow J.B."/>
            <person name="Szollosi G."/>
            <person name="Zifcakova L."/>
            <person name="Stursova M."/>
            <person name="Spatafora J.W."/>
            <person name="Tedersoo L."/>
            <person name="Vaario L.M."/>
            <person name="Yamada A."/>
            <person name="Yan M."/>
            <person name="Wang P."/>
            <person name="Xu J."/>
            <person name="Bruns T."/>
            <person name="Baldrian P."/>
            <person name="Vilgalys R."/>
            <person name="Dunand C."/>
            <person name="Henrissat B."/>
            <person name="Grigoriev I.V."/>
            <person name="Hibbett D."/>
            <person name="Nagy L.G."/>
            <person name="Martin F.M."/>
        </authorList>
    </citation>
    <scope>NUCLEOTIDE SEQUENCE</scope>
    <source>
        <strain evidence="1">P2</strain>
    </source>
</reference>
<accession>A0ACB6ZKA1</accession>
<dbReference type="EMBL" id="MU117996">
    <property type="protein sequence ID" value="KAF9649576.1"/>
    <property type="molecule type" value="Genomic_DNA"/>
</dbReference>
<evidence type="ECO:0000313" key="2">
    <source>
        <dbReference type="Proteomes" id="UP000886501"/>
    </source>
</evidence>
<protein>
    <submittedName>
        <fullName evidence="1">Uncharacterized protein</fullName>
    </submittedName>
</protein>
<proteinExistence type="predicted"/>
<evidence type="ECO:0000313" key="1">
    <source>
        <dbReference type="EMBL" id="KAF9649576.1"/>
    </source>
</evidence>
<name>A0ACB6ZKA1_THEGA</name>
<comment type="caution">
    <text evidence="1">The sequence shown here is derived from an EMBL/GenBank/DDBJ whole genome shotgun (WGS) entry which is preliminary data.</text>
</comment>
<sequence length="50" mass="5776">MRSDNHENAEGERPPHLRHVHPPKQQSVSRITSVFYDLLITNRPTVKVTS</sequence>
<dbReference type="Proteomes" id="UP000886501">
    <property type="component" value="Unassembled WGS sequence"/>
</dbReference>
<gene>
    <name evidence="1" type="ORF">BDM02DRAFT_3113617</name>
</gene>
<reference evidence="1" key="1">
    <citation type="submission" date="2019-10" db="EMBL/GenBank/DDBJ databases">
        <authorList>
            <consortium name="DOE Joint Genome Institute"/>
            <person name="Kuo A."/>
            <person name="Miyauchi S."/>
            <person name="Kiss E."/>
            <person name="Drula E."/>
            <person name="Kohler A."/>
            <person name="Sanchez-Garcia M."/>
            <person name="Andreopoulos B."/>
            <person name="Barry K.W."/>
            <person name="Bonito G."/>
            <person name="Buee M."/>
            <person name="Carver A."/>
            <person name="Chen C."/>
            <person name="Cichocki N."/>
            <person name="Clum A."/>
            <person name="Culley D."/>
            <person name="Crous P.W."/>
            <person name="Fauchery L."/>
            <person name="Girlanda M."/>
            <person name="Hayes R."/>
            <person name="Keri Z."/>
            <person name="Labutti K."/>
            <person name="Lipzen A."/>
            <person name="Lombard V."/>
            <person name="Magnuson J."/>
            <person name="Maillard F."/>
            <person name="Morin E."/>
            <person name="Murat C."/>
            <person name="Nolan M."/>
            <person name="Ohm R."/>
            <person name="Pangilinan J."/>
            <person name="Pereira M."/>
            <person name="Perotto S."/>
            <person name="Peter M."/>
            <person name="Riley R."/>
            <person name="Sitrit Y."/>
            <person name="Stielow B."/>
            <person name="Szollosi G."/>
            <person name="Zifcakova L."/>
            <person name="Stursova M."/>
            <person name="Spatafora J.W."/>
            <person name="Tedersoo L."/>
            <person name="Vaario L.-M."/>
            <person name="Yamada A."/>
            <person name="Yan M."/>
            <person name="Wang P."/>
            <person name="Xu J."/>
            <person name="Bruns T."/>
            <person name="Baldrian P."/>
            <person name="Vilgalys R."/>
            <person name="Henrissat B."/>
            <person name="Grigoriev I.V."/>
            <person name="Hibbett D."/>
            <person name="Nagy L.G."/>
            <person name="Martin F.M."/>
        </authorList>
    </citation>
    <scope>NUCLEOTIDE SEQUENCE</scope>
    <source>
        <strain evidence="1">P2</strain>
    </source>
</reference>
<keyword evidence="2" id="KW-1185">Reference proteome</keyword>
<feature type="non-terminal residue" evidence="1">
    <location>
        <position position="50"/>
    </location>
</feature>
<organism evidence="1 2">
    <name type="scientific">Thelephora ganbajun</name>
    <name type="common">Ganba fungus</name>
    <dbReference type="NCBI Taxonomy" id="370292"/>
    <lineage>
        <taxon>Eukaryota</taxon>
        <taxon>Fungi</taxon>
        <taxon>Dikarya</taxon>
        <taxon>Basidiomycota</taxon>
        <taxon>Agaricomycotina</taxon>
        <taxon>Agaricomycetes</taxon>
        <taxon>Thelephorales</taxon>
        <taxon>Thelephoraceae</taxon>
        <taxon>Thelephora</taxon>
    </lineage>
</organism>